<organism evidence="6 7">
    <name type="scientific">Syncephalis pseudoplumigaleata</name>
    <dbReference type="NCBI Taxonomy" id="1712513"/>
    <lineage>
        <taxon>Eukaryota</taxon>
        <taxon>Fungi</taxon>
        <taxon>Fungi incertae sedis</taxon>
        <taxon>Zoopagomycota</taxon>
        <taxon>Zoopagomycotina</taxon>
        <taxon>Zoopagomycetes</taxon>
        <taxon>Zoopagales</taxon>
        <taxon>Piptocephalidaceae</taxon>
        <taxon>Syncephalis</taxon>
    </lineage>
</organism>
<gene>
    <name evidence="6" type="ORF">SYNPS1DRAFT_17969</name>
</gene>
<dbReference type="FunFam" id="3.40.50.720:FF:000475">
    <property type="entry name" value="NEDD8-activating enzyme E1 regulatory subunit"/>
    <property type="match status" value="1"/>
</dbReference>
<keyword evidence="4" id="KW-0833">Ubl conjugation pathway</keyword>
<protein>
    <recommendedName>
        <fullName evidence="3">NEDD8-activating enzyme E1 regulatory subunit</fullName>
    </recommendedName>
</protein>
<dbReference type="PIRSF" id="PIRSF039099">
    <property type="entry name" value="APP-BP1"/>
    <property type="match status" value="1"/>
</dbReference>
<evidence type="ECO:0000256" key="4">
    <source>
        <dbReference type="ARBA" id="ARBA00022786"/>
    </source>
</evidence>
<evidence type="ECO:0000313" key="6">
    <source>
        <dbReference type="EMBL" id="RKP23875.1"/>
    </source>
</evidence>
<dbReference type="SUPFAM" id="SSF69572">
    <property type="entry name" value="Activating enzymes of the ubiquitin-like proteins"/>
    <property type="match status" value="1"/>
</dbReference>
<dbReference type="UniPathway" id="UPA00885"/>
<dbReference type="GO" id="GO:0045116">
    <property type="term" value="P:protein neddylation"/>
    <property type="evidence" value="ECO:0007669"/>
    <property type="project" value="UniProtKB-UniPathway"/>
</dbReference>
<dbReference type="InterPro" id="IPR000594">
    <property type="entry name" value="ThiF_NAD_FAD-bd"/>
</dbReference>
<comment type="pathway">
    <text evidence="1">Protein modification; protein neddylation.</text>
</comment>
<dbReference type="InterPro" id="IPR035985">
    <property type="entry name" value="Ubiquitin-activating_enz"/>
</dbReference>
<dbReference type="OrthoDB" id="1708823at2759"/>
<dbReference type="EMBL" id="KZ990614">
    <property type="protein sequence ID" value="RKP23875.1"/>
    <property type="molecule type" value="Genomic_DNA"/>
</dbReference>
<dbReference type="PANTHER" id="PTHR10953:SF29">
    <property type="entry name" value="NEDD8-ACTIVATING ENZYME E1 REGULATORY SUBUNIT"/>
    <property type="match status" value="1"/>
</dbReference>
<comment type="similarity">
    <text evidence="2">Belongs to the ubiquitin-activating E1 family. ULA1 subfamily.</text>
</comment>
<dbReference type="Pfam" id="PF00899">
    <property type="entry name" value="ThiF"/>
    <property type="match status" value="1"/>
</dbReference>
<dbReference type="PANTHER" id="PTHR10953">
    <property type="entry name" value="UBIQUITIN-ACTIVATING ENZYME E1"/>
    <property type="match status" value="1"/>
</dbReference>
<feature type="domain" description="THIF-type NAD/FAD binding fold" evidence="5">
    <location>
        <begin position="8"/>
        <end position="167"/>
    </location>
</feature>
<accession>A0A4P9YVN4</accession>
<sequence>MDTKTQRYDRQLRLWQASGQMALESAHVCLVNGTATGTEILKNLVLPGIGAYTVVDPARTTGADVGNNFFLRVEDIGEHRAAATCALLAELNPDVEKHAYATHTVAELLAPEAAAMFDAFTMVVAVDVPEADLLALAARCWQTQKPLVVVRVCGFFGYLRVVGPEHTVVDTHPDHMADLRLYAPFPALLEYAARFESMDTMSNADHGHVPYVVILLKYLEQFRMKHGRLPGNYQEKNELKTMIRAGMRASDEENFHEAMDAVLRSCTKPEIPSSIQALFNDPACEQLTPQSSNFWILLRAMRDFTASSQGAGLLPLSGTLPDMKSDTENYVALQQIYRQKAQADCHAVHDHVRQHLARLHLPSDRIGDEEVAAFCKHAAFLQVIRYRSLADEYVDNPPTEQLTNELADPSSEAIRYVMFRAAEQFYEQYQRYPGKVAAASMQHNIHMCISIAV</sequence>
<name>A0A4P9YVN4_9FUNG</name>
<dbReference type="GO" id="GO:0019781">
    <property type="term" value="F:NEDD8 activating enzyme activity"/>
    <property type="evidence" value="ECO:0007669"/>
    <property type="project" value="InterPro"/>
</dbReference>
<dbReference type="Proteomes" id="UP000278143">
    <property type="component" value="Unassembled WGS sequence"/>
</dbReference>
<evidence type="ECO:0000256" key="1">
    <source>
        <dbReference type="ARBA" id="ARBA00005032"/>
    </source>
</evidence>
<evidence type="ECO:0000313" key="7">
    <source>
        <dbReference type="Proteomes" id="UP000278143"/>
    </source>
</evidence>
<dbReference type="InterPro" id="IPR030667">
    <property type="entry name" value="APP-BP1"/>
</dbReference>
<evidence type="ECO:0000256" key="2">
    <source>
        <dbReference type="ARBA" id="ARBA00006868"/>
    </source>
</evidence>
<dbReference type="InterPro" id="IPR045886">
    <property type="entry name" value="ThiF/MoeB/HesA"/>
</dbReference>
<dbReference type="AlphaFoldDB" id="A0A4P9YVN4"/>
<keyword evidence="7" id="KW-1185">Reference proteome</keyword>
<evidence type="ECO:0000259" key="5">
    <source>
        <dbReference type="Pfam" id="PF00899"/>
    </source>
</evidence>
<proteinExistence type="inferred from homology"/>
<evidence type="ECO:0000256" key="3">
    <source>
        <dbReference type="ARBA" id="ARBA00015407"/>
    </source>
</evidence>
<reference evidence="7" key="1">
    <citation type="journal article" date="2018" name="Nat. Microbiol.">
        <title>Leveraging single-cell genomics to expand the fungal tree of life.</title>
        <authorList>
            <person name="Ahrendt S.R."/>
            <person name="Quandt C.A."/>
            <person name="Ciobanu D."/>
            <person name="Clum A."/>
            <person name="Salamov A."/>
            <person name="Andreopoulos B."/>
            <person name="Cheng J.F."/>
            <person name="Woyke T."/>
            <person name="Pelin A."/>
            <person name="Henrissat B."/>
            <person name="Reynolds N.K."/>
            <person name="Benny G.L."/>
            <person name="Smith M.E."/>
            <person name="James T.Y."/>
            <person name="Grigoriev I.V."/>
        </authorList>
    </citation>
    <scope>NUCLEOTIDE SEQUENCE [LARGE SCALE GENOMIC DNA]</scope>
    <source>
        <strain evidence="7">Benny S71-1</strain>
    </source>
</reference>
<dbReference type="GO" id="GO:0005737">
    <property type="term" value="C:cytoplasm"/>
    <property type="evidence" value="ECO:0007669"/>
    <property type="project" value="TreeGrafter"/>
</dbReference>
<dbReference type="Gene3D" id="3.40.50.720">
    <property type="entry name" value="NAD(P)-binding Rossmann-like Domain"/>
    <property type="match status" value="2"/>
</dbReference>